<sequence length="121" mass="14216">MEKMVELVMKGGGNRQCVQLIDVTEENHQINDTCAYVEKKITGEDYALVCERLFRNRGLSVGDEIELYWDIKFHKFIIKCVELTQYFIRTNIEPDWMIFGLLPILPHHLRMIIQIDICGIN</sequence>
<keyword evidence="2" id="KW-1185">Reference proteome</keyword>
<dbReference type="Proteomes" id="UP000824120">
    <property type="component" value="Chromosome 8"/>
</dbReference>
<proteinExistence type="predicted"/>
<gene>
    <name evidence="1" type="ORF">H5410_041182</name>
</gene>
<evidence type="ECO:0000313" key="1">
    <source>
        <dbReference type="EMBL" id="KAG5590668.1"/>
    </source>
</evidence>
<reference evidence="1 2" key="1">
    <citation type="submission" date="2020-09" db="EMBL/GenBank/DDBJ databases">
        <title>De no assembly of potato wild relative species, Solanum commersonii.</title>
        <authorList>
            <person name="Cho K."/>
        </authorList>
    </citation>
    <scope>NUCLEOTIDE SEQUENCE [LARGE SCALE GENOMIC DNA]</scope>
    <source>
        <strain evidence="1">LZ3.2</strain>
        <tissue evidence="1">Leaf</tissue>
    </source>
</reference>
<dbReference type="PANTHER" id="PTHR36264:SF5">
    <property type="entry name" value="SET DOMAIN-CONTAINING PROTEIN"/>
    <property type="match status" value="1"/>
</dbReference>
<accession>A0A9J5XTS4</accession>
<organism evidence="1 2">
    <name type="scientific">Solanum commersonii</name>
    <name type="common">Commerson's wild potato</name>
    <name type="synonym">Commerson's nightshade</name>
    <dbReference type="NCBI Taxonomy" id="4109"/>
    <lineage>
        <taxon>Eukaryota</taxon>
        <taxon>Viridiplantae</taxon>
        <taxon>Streptophyta</taxon>
        <taxon>Embryophyta</taxon>
        <taxon>Tracheophyta</taxon>
        <taxon>Spermatophyta</taxon>
        <taxon>Magnoliopsida</taxon>
        <taxon>eudicotyledons</taxon>
        <taxon>Gunneridae</taxon>
        <taxon>Pentapetalae</taxon>
        <taxon>asterids</taxon>
        <taxon>lamiids</taxon>
        <taxon>Solanales</taxon>
        <taxon>Solanaceae</taxon>
        <taxon>Solanoideae</taxon>
        <taxon>Solaneae</taxon>
        <taxon>Solanum</taxon>
    </lineage>
</organism>
<dbReference type="EMBL" id="JACXVP010000008">
    <property type="protein sequence ID" value="KAG5590668.1"/>
    <property type="molecule type" value="Genomic_DNA"/>
</dbReference>
<name>A0A9J5XTS4_SOLCO</name>
<dbReference type="SUPFAM" id="SSF64484">
    <property type="entry name" value="beta and beta-prime subunits of DNA dependent RNA-polymerase"/>
    <property type="match status" value="1"/>
</dbReference>
<protein>
    <submittedName>
        <fullName evidence="1">Uncharacterized protein</fullName>
    </submittedName>
</protein>
<evidence type="ECO:0000313" key="2">
    <source>
        <dbReference type="Proteomes" id="UP000824120"/>
    </source>
</evidence>
<dbReference type="PANTHER" id="PTHR36264">
    <property type="entry name" value="SET DOMAIN-CONTAINING PROTEIN"/>
    <property type="match status" value="1"/>
</dbReference>
<comment type="caution">
    <text evidence="1">The sequence shown here is derived from an EMBL/GenBank/DDBJ whole genome shotgun (WGS) entry which is preliminary data.</text>
</comment>
<dbReference type="AlphaFoldDB" id="A0A9J5XTS4"/>
<dbReference type="OrthoDB" id="1915967at2759"/>